<protein>
    <submittedName>
        <fullName evidence="2">Uncharacterized protein</fullName>
    </submittedName>
</protein>
<dbReference type="RefSeq" id="WP_192751418.1">
    <property type="nucleotide sequence ID" value="NZ_BAABJL010000197.1"/>
</dbReference>
<proteinExistence type="predicted"/>
<comment type="caution">
    <text evidence="2">The sequence shown here is derived from an EMBL/GenBank/DDBJ whole genome shotgun (WGS) entry which is preliminary data.</text>
</comment>
<feature type="region of interest" description="Disordered" evidence="1">
    <location>
        <begin position="1"/>
        <end position="25"/>
    </location>
</feature>
<organism evidence="2 3">
    <name type="scientific">Actinopolymorpha pittospori</name>
    <dbReference type="NCBI Taxonomy" id="648752"/>
    <lineage>
        <taxon>Bacteria</taxon>
        <taxon>Bacillati</taxon>
        <taxon>Actinomycetota</taxon>
        <taxon>Actinomycetes</taxon>
        <taxon>Propionibacteriales</taxon>
        <taxon>Actinopolymorphaceae</taxon>
        <taxon>Actinopolymorpha</taxon>
    </lineage>
</organism>
<evidence type="ECO:0000313" key="2">
    <source>
        <dbReference type="EMBL" id="MBE1607471.1"/>
    </source>
</evidence>
<reference evidence="2" key="1">
    <citation type="submission" date="2020-10" db="EMBL/GenBank/DDBJ databases">
        <title>Sequencing the genomes of 1000 actinobacteria strains.</title>
        <authorList>
            <person name="Klenk H.-P."/>
        </authorList>
    </citation>
    <scope>NUCLEOTIDE SEQUENCE</scope>
    <source>
        <strain evidence="2">DSM 45354</strain>
    </source>
</reference>
<dbReference type="Proteomes" id="UP000638648">
    <property type="component" value="Unassembled WGS sequence"/>
</dbReference>
<dbReference type="AlphaFoldDB" id="A0A927RJR6"/>
<dbReference type="EMBL" id="JADBEM010000001">
    <property type="protein sequence ID" value="MBE1607471.1"/>
    <property type="molecule type" value="Genomic_DNA"/>
</dbReference>
<accession>A0A927RJR6</accession>
<gene>
    <name evidence="2" type="ORF">HEB94_004319</name>
</gene>
<evidence type="ECO:0000256" key="1">
    <source>
        <dbReference type="SAM" id="MobiDB-lite"/>
    </source>
</evidence>
<sequence length="112" mass="12436">MSALSSGHPEPSDSMAAPGPSPHTVRDVLRERVIAGDLDPRAVDDVARDIIRRYAPARTPLGLRRRRGRGTTEDLPTQSLLRQRARQRSGWGWKEKGARAWLWKDTLGGVTS</sequence>
<name>A0A927RJR6_9ACTN</name>
<evidence type="ECO:0000313" key="3">
    <source>
        <dbReference type="Proteomes" id="UP000638648"/>
    </source>
</evidence>
<keyword evidence="3" id="KW-1185">Reference proteome</keyword>